<organism evidence="1 2">
    <name type="scientific">Ferruginivarius sediminum</name>
    <dbReference type="NCBI Taxonomy" id="2661937"/>
    <lineage>
        <taxon>Bacteria</taxon>
        <taxon>Pseudomonadati</taxon>
        <taxon>Pseudomonadota</taxon>
        <taxon>Alphaproteobacteria</taxon>
        <taxon>Rhodospirillales</taxon>
        <taxon>Rhodospirillaceae</taxon>
        <taxon>Ferruginivarius</taxon>
    </lineage>
</organism>
<evidence type="ECO:0000313" key="1">
    <source>
        <dbReference type="EMBL" id="RDD60832.1"/>
    </source>
</evidence>
<dbReference type="EMBL" id="QPMH01000019">
    <property type="protein sequence ID" value="RDD60832.1"/>
    <property type="molecule type" value="Genomic_DNA"/>
</dbReference>
<proteinExistence type="predicted"/>
<comment type="caution">
    <text evidence="1">The sequence shown here is derived from an EMBL/GenBank/DDBJ whole genome shotgun (WGS) entry which is preliminary data.</text>
</comment>
<dbReference type="Proteomes" id="UP000253941">
    <property type="component" value="Unassembled WGS sequence"/>
</dbReference>
<dbReference type="RefSeq" id="WP_114583228.1">
    <property type="nucleotide sequence ID" value="NZ_QPMH01000019.1"/>
</dbReference>
<keyword evidence="2" id="KW-1185">Reference proteome</keyword>
<gene>
    <name evidence="1" type="ORF">DRB17_15995</name>
</gene>
<protein>
    <recommendedName>
        <fullName evidence="3">Phosphatidate cytidylyltransferase</fullName>
    </recommendedName>
</protein>
<accession>A0A369T7H9</accession>
<reference evidence="1 2" key="1">
    <citation type="submission" date="2018-07" db="EMBL/GenBank/DDBJ databases">
        <title>Venubactetium sediminum gen. nov., sp. nov., isolated from a marine solar saltern.</title>
        <authorList>
            <person name="Wang S."/>
        </authorList>
    </citation>
    <scope>NUCLEOTIDE SEQUENCE [LARGE SCALE GENOMIC DNA]</scope>
    <source>
        <strain evidence="1 2">WD2A32</strain>
    </source>
</reference>
<dbReference type="AlphaFoldDB" id="A0A369T7H9"/>
<sequence>MAGEREALTELITAEVARPVDGDAAALVEVIRARGGGIAAVLLYGSGLWQGASTDRVWDFYVLVDDYQDFDARRLPAWLARVLPPNVYYIEARRGERVLRSKCAVMRLDQFARAAAGHAATPQIWARFAQPCRLVHARDERARETVVAALADAVVTFHRRSLPLVGEGEAGFREVWRAGLAETYAQELRSERAGRPDAVIDAAPDAFAARTRLAVPLTGFPAQVEADDRIRMAMPAPQKHLARAMRPWRRLRGKVVVLLRLMKAAFTFEGGVDYVLWKIERHSGVRVEPNDFQRRHPLIGGWPLLWELYRRGGFR</sequence>
<evidence type="ECO:0000313" key="2">
    <source>
        <dbReference type="Proteomes" id="UP000253941"/>
    </source>
</evidence>
<name>A0A369T7H9_9PROT</name>
<evidence type="ECO:0008006" key="3">
    <source>
        <dbReference type="Google" id="ProtNLM"/>
    </source>
</evidence>